<feature type="chain" id="PRO_5004191037" evidence="5">
    <location>
        <begin position="26"/>
        <end position="331"/>
    </location>
</feature>
<evidence type="ECO:0000256" key="2">
    <source>
        <dbReference type="ARBA" id="ARBA00022670"/>
    </source>
</evidence>
<dbReference type="Proteomes" id="UP000002432">
    <property type="component" value="Chromosome"/>
</dbReference>
<keyword evidence="3" id="KW-0378">Hydrolase</keyword>
<dbReference type="CDD" id="cd03145">
    <property type="entry name" value="GAT1_cyanophycinase"/>
    <property type="match status" value="1"/>
</dbReference>
<evidence type="ECO:0000256" key="4">
    <source>
        <dbReference type="ARBA" id="ARBA00022825"/>
    </source>
</evidence>
<comment type="similarity">
    <text evidence="1">Belongs to the peptidase S51 family.</text>
</comment>
<evidence type="ECO:0000313" key="6">
    <source>
        <dbReference type="EMBL" id="ABF41284.1"/>
    </source>
</evidence>
<dbReference type="HOGENOM" id="CLU_051822_0_0_0"/>
<keyword evidence="7" id="KW-1185">Reference proteome</keyword>
<name>Q1IPB6_KORVE</name>
<dbReference type="PANTHER" id="PTHR36175:SF1">
    <property type="entry name" value="CYANOPHYCINASE"/>
    <property type="match status" value="1"/>
</dbReference>
<dbReference type="GO" id="GO:0008236">
    <property type="term" value="F:serine-type peptidase activity"/>
    <property type="evidence" value="ECO:0007669"/>
    <property type="project" value="UniProtKB-KW"/>
</dbReference>
<dbReference type="GO" id="GO:0006508">
    <property type="term" value="P:proteolysis"/>
    <property type="evidence" value="ECO:0007669"/>
    <property type="project" value="UniProtKB-KW"/>
</dbReference>
<dbReference type="EnsemblBacteria" id="ABF41284">
    <property type="protein sequence ID" value="ABF41284"/>
    <property type="gene ID" value="Acid345_2283"/>
</dbReference>
<keyword evidence="2" id="KW-0645">Protease</keyword>
<organism evidence="6 7">
    <name type="scientific">Koribacter versatilis (strain Ellin345)</name>
    <dbReference type="NCBI Taxonomy" id="204669"/>
    <lineage>
        <taxon>Bacteria</taxon>
        <taxon>Pseudomonadati</taxon>
        <taxon>Acidobacteriota</taxon>
        <taxon>Terriglobia</taxon>
        <taxon>Terriglobales</taxon>
        <taxon>Candidatus Korobacteraceae</taxon>
        <taxon>Candidatus Korobacter</taxon>
    </lineage>
</organism>
<keyword evidence="4" id="KW-0720">Serine protease</keyword>
<dbReference type="Gene3D" id="3.40.50.880">
    <property type="match status" value="1"/>
</dbReference>
<evidence type="ECO:0000256" key="3">
    <source>
        <dbReference type="ARBA" id="ARBA00022801"/>
    </source>
</evidence>
<dbReference type="AlphaFoldDB" id="Q1IPB6"/>
<dbReference type="InterPro" id="IPR029062">
    <property type="entry name" value="Class_I_gatase-like"/>
</dbReference>
<evidence type="ECO:0000256" key="1">
    <source>
        <dbReference type="ARBA" id="ARBA00006534"/>
    </source>
</evidence>
<dbReference type="InterPro" id="IPR005320">
    <property type="entry name" value="Peptidase_S51"/>
</dbReference>
<reference evidence="6 7" key="1">
    <citation type="journal article" date="2009" name="Appl. Environ. Microbiol.">
        <title>Three genomes from the phylum Acidobacteria provide insight into the lifestyles of these microorganisms in soils.</title>
        <authorList>
            <person name="Ward N.L."/>
            <person name="Challacombe J.F."/>
            <person name="Janssen P.H."/>
            <person name="Henrissat B."/>
            <person name="Coutinho P.M."/>
            <person name="Wu M."/>
            <person name="Xie G."/>
            <person name="Haft D.H."/>
            <person name="Sait M."/>
            <person name="Badger J."/>
            <person name="Barabote R.D."/>
            <person name="Bradley B."/>
            <person name="Brettin T.S."/>
            <person name="Brinkac L.M."/>
            <person name="Bruce D."/>
            <person name="Creasy T."/>
            <person name="Daugherty S.C."/>
            <person name="Davidsen T.M."/>
            <person name="DeBoy R.T."/>
            <person name="Detter J.C."/>
            <person name="Dodson R.J."/>
            <person name="Durkin A.S."/>
            <person name="Ganapathy A."/>
            <person name="Gwinn-Giglio M."/>
            <person name="Han C.S."/>
            <person name="Khouri H."/>
            <person name="Kiss H."/>
            <person name="Kothari S.P."/>
            <person name="Madupu R."/>
            <person name="Nelson K.E."/>
            <person name="Nelson W.C."/>
            <person name="Paulsen I."/>
            <person name="Penn K."/>
            <person name="Ren Q."/>
            <person name="Rosovitz M.J."/>
            <person name="Selengut J.D."/>
            <person name="Shrivastava S."/>
            <person name="Sullivan S.A."/>
            <person name="Tapia R."/>
            <person name="Thompson L.S."/>
            <person name="Watkins K.L."/>
            <person name="Yang Q."/>
            <person name="Yu C."/>
            <person name="Zafar N."/>
            <person name="Zhou L."/>
            <person name="Kuske C.R."/>
        </authorList>
    </citation>
    <scope>NUCLEOTIDE SEQUENCE [LARGE SCALE GENOMIC DNA]</scope>
    <source>
        <strain evidence="6 7">Ellin345</strain>
    </source>
</reference>
<proteinExistence type="inferred from homology"/>
<dbReference type="KEGG" id="aba:Acid345_2283"/>
<dbReference type="EMBL" id="CP000360">
    <property type="protein sequence ID" value="ABF41284.1"/>
    <property type="molecule type" value="Genomic_DNA"/>
</dbReference>
<feature type="signal peptide" evidence="5">
    <location>
        <begin position="1"/>
        <end position="25"/>
    </location>
</feature>
<dbReference type="PANTHER" id="PTHR36175">
    <property type="entry name" value="CYANOPHYCINASE"/>
    <property type="match status" value="1"/>
</dbReference>
<dbReference type="Pfam" id="PF03575">
    <property type="entry name" value="Peptidase_S51"/>
    <property type="match status" value="1"/>
</dbReference>
<evidence type="ECO:0000313" key="7">
    <source>
        <dbReference type="Proteomes" id="UP000002432"/>
    </source>
</evidence>
<protein>
    <submittedName>
        <fullName evidence="6">Cyanophycinase and related exopeptidase-like protein</fullName>
    </submittedName>
</protein>
<evidence type="ECO:0000256" key="5">
    <source>
        <dbReference type="SAM" id="SignalP"/>
    </source>
</evidence>
<gene>
    <name evidence="6" type="ordered locus">Acid345_2283</name>
</gene>
<dbReference type="SUPFAM" id="SSF52317">
    <property type="entry name" value="Class I glutamine amidotransferase-like"/>
    <property type="match status" value="1"/>
</dbReference>
<accession>Q1IPB6</accession>
<dbReference type="STRING" id="204669.Acid345_2283"/>
<dbReference type="eggNOG" id="COG4242">
    <property type="taxonomic scope" value="Bacteria"/>
</dbReference>
<dbReference type="OrthoDB" id="9799980at2"/>
<sequence>MWIMAVMHRTLFTLILLAFSISAFAADPAYKYWRIGSQSDVTTKTTAGYALMGGGSDQDPAFKFLCDKSGGGDFVILTASGDNDYNDYIQKMCKQNSVATIKIPNAEAANDPFVAETIRKAEALFISGGDQSNYVKYWKPSPMRAAIQDLIDRGVPVGGTSAGLAILGEFSFAALNDTAYSEKTLKNPYDNTVTIDRDFLKINHLENTITDTHFKKRDRLGRTLVFLARILQDGQAKDIRSIALDEKSAALMEPDGTMTVVGKGTGAYFYHPTTKPEICKEGAPLTFTGIDVYHVPNDGTFNVVSWTGKGGSAYTLNVKDGVISSSSGSNY</sequence>
<keyword evidence="5" id="KW-0732">Signal</keyword>